<evidence type="ECO:0000313" key="2">
    <source>
        <dbReference type="EMBL" id="EAU48565.1"/>
    </source>
</evidence>
<evidence type="ECO:0000313" key="3">
    <source>
        <dbReference type="Proteomes" id="UP000006230"/>
    </source>
</evidence>
<protein>
    <submittedName>
        <fullName evidence="2">Uncharacterized protein</fullName>
    </submittedName>
</protein>
<organism evidence="2 3">
    <name type="scientific">Salipiger bermudensis (strain DSM 26914 / JCM 13377 / KCTC 12554 / HTCC2601)</name>
    <name type="common">Pelagibaca bermudensis</name>
    <dbReference type="NCBI Taxonomy" id="314265"/>
    <lineage>
        <taxon>Bacteria</taxon>
        <taxon>Pseudomonadati</taxon>
        <taxon>Pseudomonadota</taxon>
        <taxon>Alphaproteobacteria</taxon>
        <taxon>Rhodobacterales</taxon>
        <taxon>Roseobacteraceae</taxon>
        <taxon>Salipiger</taxon>
    </lineage>
</organism>
<sequence length="48" mass="5536">MRALPRQRHRDGLPDTGIGPGHQRFTPLQREWPGHQRSSLGWMNSMSV</sequence>
<keyword evidence="3" id="KW-1185">Reference proteome</keyword>
<accession>Q0FWI7</accession>
<dbReference type="Proteomes" id="UP000006230">
    <property type="component" value="Unassembled WGS sequence"/>
</dbReference>
<feature type="region of interest" description="Disordered" evidence="1">
    <location>
        <begin position="1"/>
        <end position="48"/>
    </location>
</feature>
<gene>
    <name evidence="2" type="ORF">R2601_03293</name>
</gene>
<dbReference type="EMBL" id="AATQ01000001">
    <property type="protein sequence ID" value="EAU48565.1"/>
    <property type="molecule type" value="Genomic_DNA"/>
</dbReference>
<feature type="compositionally biased region" description="Polar residues" evidence="1">
    <location>
        <begin position="36"/>
        <end position="48"/>
    </location>
</feature>
<name>Q0FWI7_SALBH</name>
<dbReference type="HOGENOM" id="CLU_3155980_0_0_5"/>
<comment type="caution">
    <text evidence="2">The sequence shown here is derived from an EMBL/GenBank/DDBJ whole genome shotgun (WGS) entry which is preliminary data.</text>
</comment>
<reference evidence="2 3" key="1">
    <citation type="journal article" date="2010" name="J. Bacteriol.">
        <title>Genome sequences of Pelagibaca bermudensis HTCC2601T and Maritimibacter alkaliphilus HTCC2654T, the type strains of two marine Roseobacter genera.</title>
        <authorList>
            <person name="Thrash J.C."/>
            <person name="Cho J.C."/>
            <person name="Ferriera S."/>
            <person name="Johnson J."/>
            <person name="Vergin K.L."/>
            <person name="Giovannoni S.J."/>
        </authorList>
    </citation>
    <scope>NUCLEOTIDE SEQUENCE [LARGE SCALE GENOMIC DNA]</scope>
    <source>
        <strain evidence="3">DSM 26914 / JCM 13377 / KCTC 12554 / HTCC2601</strain>
    </source>
</reference>
<evidence type="ECO:0000256" key="1">
    <source>
        <dbReference type="SAM" id="MobiDB-lite"/>
    </source>
</evidence>
<dbReference type="AlphaFoldDB" id="Q0FWI7"/>
<proteinExistence type="predicted"/>